<sequence>MRPMDPASIRAYAARDWASMAAAKRAYWAGRFQREGLRATVEASRALLAEIRHVRPDYPTEDERRADMAGHVRLRMLLDRAAHAFARR</sequence>
<dbReference type="KEGG" id="abac:LuPra_00683"/>
<reference evidence="1 2" key="1">
    <citation type="journal article" date="2016" name="Genome Announc.">
        <title>First Complete Genome Sequence of a Subdivision 6 Acidobacterium Strain.</title>
        <authorList>
            <person name="Huang S."/>
            <person name="Vieira S."/>
            <person name="Bunk B."/>
            <person name="Riedel T."/>
            <person name="Sproer C."/>
            <person name="Overmann J."/>
        </authorList>
    </citation>
    <scope>NUCLEOTIDE SEQUENCE [LARGE SCALE GENOMIC DNA]</scope>
    <source>
        <strain evidence="2">DSM 100886 HEG_-6_39</strain>
    </source>
</reference>
<reference evidence="2" key="2">
    <citation type="submission" date="2016-04" db="EMBL/GenBank/DDBJ databases">
        <title>First Complete Genome Sequence of a Subdivision 6 Acidobacterium.</title>
        <authorList>
            <person name="Huang S."/>
            <person name="Vieira S."/>
            <person name="Bunk B."/>
            <person name="Riedel T."/>
            <person name="Sproeer C."/>
            <person name="Overmann J."/>
        </authorList>
    </citation>
    <scope>NUCLEOTIDE SEQUENCE [LARGE SCALE GENOMIC DNA]</scope>
    <source>
        <strain evidence="2">DSM 100886 HEG_-6_39</strain>
    </source>
</reference>
<proteinExistence type="predicted"/>
<gene>
    <name evidence="1" type="ORF">LuPra_00683</name>
</gene>
<organism evidence="1 2">
    <name type="scientific">Luteitalea pratensis</name>
    <dbReference type="NCBI Taxonomy" id="1855912"/>
    <lineage>
        <taxon>Bacteria</taxon>
        <taxon>Pseudomonadati</taxon>
        <taxon>Acidobacteriota</taxon>
        <taxon>Vicinamibacteria</taxon>
        <taxon>Vicinamibacterales</taxon>
        <taxon>Vicinamibacteraceae</taxon>
        <taxon>Luteitalea</taxon>
    </lineage>
</organism>
<name>A0A143PGV8_LUTPR</name>
<keyword evidence="2" id="KW-1185">Reference proteome</keyword>
<evidence type="ECO:0000313" key="2">
    <source>
        <dbReference type="Proteomes" id="UP000076079"/>
    </source>
</evidence>
<dbReference type="Proteomes" id="UP000076079">
    <property type="component" value="Chromosome"/>
</dbReference>
<protein>
    <submittedName>
        <fullName evidence="1">Uncharacterized protein</fullName>
    </submittedName>
</protein>
<evidence type="ECO:0000313" key="1">
    <source>
        <dbReference type="EMBL" id="AMY07510.1"/>
    </source>
</evidence>
<dbReference type="STRING" id="1855912.LuPra_00683"/>
<accession>A0A143PGV8</accession>
<dbReference type="AlphaFoldDB" id="A0A143PGV8"/>
<dbReference type="EMBL" id="CP015136">
    <property type="protein sequence ID" value="AMY07510.1"/>
    <property type="molecule type" value="Genomic_DNA"/>
</dbReference>